<dbReference type="Proteomes" id="UP000078561">
    <property type="component" value="Unassembled WGS sequence"/>
</dbReference>
<feature type="region of interest" description="Disordered" evidence="1">
    <location>
        <begin position="137"/>
        <end position="420"/>
    </location>
</feature>
<dbReference type="OMA" id="WANQPLQ"/>
<reference evidence="2" key="1">
    <citation type="submission" date="2016-04" db="EMBL/GenBank/DDBJ databases">
        <authorList>
            <person name="Evans L.H."/>
            <person name="Alamgir A."/>
            <person name="Owens N."/>
            <person name="Weber N.D."/>
            <person name="Virtaneva K."/>
            <person name="Barbian K."/>
            <person name="Babar A."/>
            <person name="Rosenke K."/>
        </authorList>
    </citation>
    <scope>NUCLEOTIDE SEQUENCE [LARGE SCALE GENOMIC DNA]</scope>
    <source>
        <strain evidence="2">CBS 101.48</strain>
    </source>
</reference>
<dbReference type="PRINTS" id="PR01217">
    <property type="entry name" value="PRICHEXTENSN"/>
</dbReference>
<feature type="compositionally biased region" description="Pro residues" evidence="1">
    <location>
        <begin position="305"/>
        <end position="314"/>
    </location>
</feature>
<feature type="compositionally biased region" description="Pro residues" evidence="1">
    <location>
        <begin position="212"/>
        <end position="233"/>
    </location>
</feature>
<dbReference type="InParanoid" id="A0A163M8P0"/>
<keyword evidence="3" id="KW-1185">Reference proteome</keyword>
<feature type="compositionally biased region" description="Polar residues" evidence="1">
    <location>
        <begin position="272"/>
        <end position="285"/>
    </location>
</feature>
<dbReference type="OrthoDB" id="2273669at2759"/>
<feature type="compositionally biased region" description="Polar residues" evidence="1">
    <location>
        <begin position="1"/>
        <end position="12"/>
    </location>
</feature>
<sequence length="506" mass="54484">MNQTLNGASSWGSLAPERSIQQPDQPLYNGTPSETQDEGSSDEDYYDDDEEETDDEYAPVQMGAWGAQPSGADPNSIQMPDWNDRPTDGTPSLTFTSADWGKLCDPNVVVKAGIGSGNLHRKGANYRPVDEQMIVNQRLKIGPPIPSGKKKKKGSKKKGGPPPAFHPSIAHRPKGNPVPSSRRPPIAQSVWGSGLAETPFWESGGALASKHAPPPPPPQQQPPPTTTQRPPPTITRQPDGGTAQRGVSKWHTQPLQVKPTSQPTPAATATSKWANQPLQENSTRQPAPATPAVSKWANQPLQENAPPPPTPAPAPSSASKWANQPLQENHVQQPPSSASKWANQPLQENPVQPPPTPASKWANQPLQENPVQPPPPSTTQYQPSQVFPSKTTGTAASKYAPRPPQQPQAPQQAPQQASQHVAIDGTISLTGAAPITPPRKTIFQLNIELIPGVSAILPVYETDDYSILVKEFGAKHHLTIAPEAEFTFAEKIKQMVAALRKQQQEN</sequence>
<feature type="compositionally biased region" description="Basic residues" evidence="1">
    <location>
        <begin position="148"/>
        <end position="159"/>
    </location>
</feature>
<gene>
    <name evidence="2" type="primary">ABSGL_08158.1 scaffold 9591</name>
</gene>
<dbReference type="AlphaFoldDB" id="A0A163M8P0"/>
<evidence type="ECO:0000313" key="2">
    <source>
        <dbReference type="EMBL" id="SAM02379.1"/>
    </source>
</evidence>
<feature type="compositionally biased region" description="Polar residues" evidence="1">
    <location>
        <begin position="320"/>
        <end position="350"/>
    </location>
</feature>
<feature type="compositionally biased region" description="Polar residues" evidence="1">
    <location>
        <begin position="19"/>
        <end position="34"/>
    </location>
</feature>
<dbReference type="STRING" id="4829.A0A163M8P0"/>
<feature type="region of interest" description="Disordered" evidence="1">
    <location>
        <begin position="1"/>
        <end position="98"/>
    </location>
</feature>
<evidence type="ECO:0000313" key="3">
    <source>
        <dbReference type="Proteomes" id="UP000078561"/>
    </source>
</evidence>
<evidence type="ECO:0000256" key="1">
    <source>
        <dbReference type="SAM" id="MobiDB-lite"/>
    </source>
</evidence>
<name>A0A163M8P0_ABSGL</name>
<feature type="compositionally biased region" description="Acidic residues" evidence="1">
    <location>
        <begin position="35"/>
        <end position="57"/>
    </location>
</feature>
<protein>
    <submittedName>
        <fullName evidence="2">Uncharacterized protein</fullName>
    </submittedName>
</protein>
<dbReference type="EMBL" id="LT553804">
    <property type="protein sequence ID" value="SAM02379.1"/>
    <property type="molecule type" value="Genomic_DNA"/>
</dbReference>
<feature type="compositionally biased region" description="Low complexity" evidence="1">
    <location>
        <begin position="408"/>
        <end position="419"/>
    </location>
</feature>
<feature type="compositionally biased region" description="Low complexity" evidence="1">
    <location>
        <begin position="259"/>
        <end position="271"/>
    </location>
</feature>
<organism evidence="2">
    <name type="scientific">Absidia glauca</name>
    <name type="common">Pin mould</name>
    <dbReference type="NCBI Taxonomy" id="4829"/>
    <lineage>
        <taxon>Eukaryota</taxon>
        <taxon>Fungi</taxon>
        <taxon>Fungi incertae sedis</taxon>
        <taxon>Mucoromycota</taxon>
        <taxon>Mucoromycotina</taxon>
        <taxon>Mucoromycetes</taxon>
        <taxon>Mucorales</taxon>
        <taxon>Cunninghamellaceae</taxon>
        <taxon>Absidia</taxon>
    </lineage>
</organism>
<accession>A0A163M8P0</accession>
<proteinExistence type="predicted"/>